<keyword evidence="3" id="KW-1185">Reference proteome</keyword>
<protein>
    <recommendedName>
        <fullName evidence="4">F-box domain-containing protein</fullName>
    </recommendedName>
</protein>
<reference evidence="2" key="1">
    <citation type="journal article" date="2020" name="BMC Genomics">
        <title>Correction to: Identification and distribution of gene clusters required for synthesis of sphingolipid metabolism inhibitors in diverse species of the filamentous fungus Fusarium.</title>
        <authorList>
            <person name="Kim H.S."/>
            <person name="Lohmar J.M."/>
            <person name="Busman M."/>
            <person name="Brown D.W."/>
            <person name="Naumann T.A."/>
            <person name="Divon H.H."/>
            <person name="Lysoe E."/>
            <person name="Uhlig S."/>
            <person name="Proctor R.H."/>
        </authorList>
    </citation>
    <scope>NUCLEOTIDE SEQUENCE</scope>
    <source>
        <strain evidence="2">NRRL 45417</strain>
    </source>
</reference>
<reference evidence="2" key="2">
    <citation type="submission" date="2020-05" db="EMBL/GenBank/DDBJ databases">
        <authorList>
            <person name="Kim H.-S."/>
            <person name="Proctor R.H."/>
            <person name="Brown D.W."/>
        </authorList>
    </citation>
    <scope>NUCLEOTIDE SEQUENCE</scope>
    <source>
        <strain evidence="2">NRRL 45417</strain>
    </source>
</reference>
<feature type="signal peptide" evidence="1">
    <location>
        <begin position="1"/>
        <end position="16"/>
    </location>
</feature>
<dbReference type="Proteomes" id="UP000604273">
    <property type="component" value="Unassembled WGS sequence"/>
</dbReference>
<comment type="caution">
    <text evidence="2">The sequence shown here is derived from an EMBL/GenBank/DDBJ whole genome shotgun (WGS) entry which is preliminary data.</text>
</comment>
<proteinExistence type="predicted"/>
<dbReference type="EMBL" id="JABFAI010000058">
    <property type="protein sequence ID" value="KAF4958042.1"/>
    <property type="molecule type" value="Genomic_DNA"/>
</dbReference>
<accession>A0A8H4THJ5</accession>
<keyword evidence="1" id="KW-0732">Signal</keyword>
<name>A0A8H4THJ5_9HYPO</name>
<organism evidence="2 3">
    <name type="scientific">Fusarium gaditjirri</name>
    <dbReference type="NCBI Taxonomy" id="282569"/>
    <lineage>
        <taxon>Eukaryota</taxon>
        <taxon>Fungi</taxon>
        <taxon>Dikarya</taxon>
        <taxon>Ascomycota</taxon>
        <taxon>Pezizomycotina</taxon>
        <taxon>Sordariomycetes</taxon>
        <taxon>Hypocreomycetidae</taxon>
        <taxon>Hypocreales</taxon>
        <taxon>Nectriaceae</taxon>
        <taxon>Fusarium</taxon>
        <taxon>Fusarium nisikadoi species complex</taxon>
    </lineage>
</organism>
<evidence type="ECO:0008006" key="4">
    <source>
        <dbReference type="Google" id="ProtNLM"/>
    </source>
</evidence>
<evidence type="ECO:0000256" key="1">
    <source>
        <dbReference type="SAM" id="SignalP"/>
    </source>
</evidence>
<evidence type="ECO:0000313" key="2">
    <source>
        <dbReference type="EMBL" id="KAF4958042.1"/>
    </source>
</evidence>
<dbReference type="OrthoDB" id="5083364at2759"/>
<gene>
    <name evidence="2" type="ORF">FGADI_2672</name>
</gene>
<feature type="chain" id="PRO_5034192173" description="F-box domain-containing protein" evidence="1">
    <location>
        <begin position="17"/>
        <end position="362"/>
    </location>
</feature>
<evidence type="ECO:0000313" key="3">
    <source>
        <dbReference type="Proteomes" id="UP000604273"/>
    </source>
</evidence>
<sequence>MSSLLLLPLEVLGIIGNDLPGLDLKNCSLASKYLEYGTRTPLFRNMEFAGTRSVMADELLQFLSNKNQPRIRDMIRACRSLRIEVQDGGTYAEGSEFLPALVMSAKRHLSKVTSLSLSLRELSRSEDVAFSRMPKWGPTWDEVKVFKSDAQYSTMLAFLKHSLPSLEGIDFEAPMIRNRVSCIKGGCPQLRRLRVNFRNPLCDFHRHLTENSQVKINDLENMEQLVIRKTTWAAMYQFGRLDRPIDITNRLCEIADHLGGLTALRQLSIEFHPSTMNWIIFPHRMLGPGQHHRIELDTFVMAAIMAMGARLPQVDEICLVERSAVFDGVNIVHRGVRDPSGEMAVTIEAPGYEDNFPLNISQ</sequence>
<dbReference type="AlphaFoldDB" id="A0A8H4THJ5"/>